<name>A0A9P3PGX0_LYOSH</name>
<dbReference type="Gene3D" id="3.10.20.370">
    <property type="match status" value="1"/>
</dbReference>
<evidence type="ECO:0000313" key="8">
    <source>
        <dbReference type="EMBL" id="GLB35234.1"/>
    </source>
</evidence>
<dbReference type="FunFam" id="3.10.20.370:FF:000003">
    <property type="entry name" value="Transposon Tf2-6 polyprotein"/>
    <property type="match status" value="1"/>
</dbReference>
<evidence type="ECO:0000256" key="4">
    <source>
        <dbReference type="ARBA" id="ARBA00022759"/>
    </source>
</evidence>
<dbReference type="AlphaFoldDB" id="A0A9P3PGX0"/>
<dbReference type="PROSITE" id="PS50878">
    <property type="entry name" value="RT_POL"/>
    <property type="match status" value="1"/>
</dbReference>
<evidence type="ECO:0000256" key="2">
    <source>
        <dbReference type="ARBA" id="ARBA00022695"/>
    </source>
</evidence>
<keyword evidence="4" id="KW-0255">Endonuclease</keyword>
<dbReference type="InterPro" id="IPR043502">
    <property type="entry name" value="DNA/RNA_pol_sf"/>
</dbReference>
<evidence type="ECO:0000256" key="6">
    <source>
        <dbReference type="SAM" id="MobiDB-lite"/>
    </source>
</evidence>
<evidence type="ECO:0000256" key="1">
    <source>
        <dbReference type="ARBA" id="ARBA00022679"/>
    </source>
</evidence>
<dbReference type="GO" id="GO:0004519">
    <property type="term" value="F:endonuclease activity"/>
    <property type="evidence" value="ECO:0007669"/>
    <property type="project" value="UniProtKB-KW"/>
</dbReference>
<dbReference type="GO" id="GO:0016779">
    <property type="term" value="F:nucleotidyltransferase activity"/>
    <property type="evidence" value="ECO:0007669"/>
    <property type="project" value="UniProtKB-KW"/>
</dbReference>
<dbReference type="EMBL" id="BRPK01000002">
    <property type="protein sequence ID" value="GLB35234.1"/>
    <property type="molecule type" value="Genomic_DNA"/>
</dbReference>
<feature type="compositionally biased region" description="Acidic residues" evidence="6">
    <location>
        <begin position="338"/>
        <end position="357"/>
    </location>
</feature>
<dbReference type="InterPro" id="IPR021109">
    <property type="entry name" value="Peptidase_aspartic_dom_sf"/>
</dbReference>
<organism evidence="8 9">
    <name type="scientific">Lyophyllum shimeji</name>
    <name type="common">Hon-shimeji</name>
    <name type="synonym">Tricholoma shimeji</name>
    <dbReference type="NCBI Taxonomy" id="47721"/>
    <lineage>
        <taxon>Eukaryota</taxon>
        <taxon>Fungi</taxon>
        <taxon>Dikarya</taxon>
        <taxon>Basidiomycota</taxon>
        <taxon>Agaricomycotina</taxon>
        <taxon>Agaricomycetes</taxon>
        <taxon>Agaricomycetidae</taxon>
        <taxon>Agaricales</taxon>
        <taxon>Tricholomatineae</taxon>
        <taxon>Lyophyllaceae</taxon>
        <taxon>Lyophyllum</taxon>
    </lineage>
</organism>
<dbReference type="CDD" id="cd09274">
    <property type="entry name" value="RNase_HI_RT_Ty3"/>
    <property type="match status" value="1"/>
</dbReference>
<dbReference type="Gene3D" id="2.40.70.10">
    <property type="entry name" value="Acid Proteases"/>
    <property type="match status" value="1"/>
</dbReference>
<dbReference type="FunFam" id="3.30.70.270:FF:000020">
    <property type="entry name" value="Transposon Tf2-6 polyprotein-like Protein"/>
    <property type="match status" value="1"/>
</dbReference>
<protein>
    <submittedName>
        <fullName evidence="8">Retrotransposable element tf2 155 kDa protein type 1-like</fullName>
    </submittedName>
</protein>
<dbReference type="CDD" id="cd00303">
    <property type="entry name" value="retropepsin_like"/>
    <property type="match status" value="1"/>
</dbReference>
<keyword evidence="9" id="KW-1185">Reference proteome</keyword>
<reference evidence="8" key="1">
    <citation type="submission" date="2022-07" db="EMBL/GenBank/DDBJ databases">
        <title>The genome of Lyophyllum shimeji provides insight into the initial evolution of ectomycorrhizal fungal genome.</title>
        <authorList>
            <person name="Kobayashi Y."/>
            <person name="Shibata T."/>
            <person name="Hirakawa H."/>
            <person name="Shigenobu S."/>
            <person name="Nishiyama T."/>
            <person name="Yamada A."/>
            <person name="Hasebe M."/>
            <person name="Kawaguchi M."/>
        </authorList>
    </citation>
    <scope>NUCLEOTIDE SEQUENCE</scope>
    <source>
        <strain evidence="8">AT787</strain>
    </source>
</reference>
<proteinExistence type="predicted"/>
<dbReference type="Pfam" id="PF00078">
    <property type="entry name" value="RVT_1"/>
    <property type="match status" value="1"/>
</dbReference>
<dbReference type="InterPro" id="IPR000477">
    <property type="entry name" value="RT_dom"/>
</dbReference>
<keyword evidence="3" id="KW-0540">Nuclease</keyword>
<dbReference type="OrthoDB" id="3341476at2759"/>
<dbReference type="Gene3D" id="3.10.10.10">
    <property type="entry name" value="HIV Type 1 Reverse Transcriptase, subunit A, domain 1"/>
    <property type="match status" value="1"/>
</dbReference>
<dbReference type="InterPro" id="IPR050951">
    <property type="entry name" value="Retrovirus_Pol_polyprotein"/>
</dbReference>
<evidence type="ECO:0000313" key="9">
    <source>
        <dbReference type="Proteomes" id="UP001063166"/>
    </source>
</evidence>
<dbReference type="Proteomes" id="UP001063166">
    <property type="component" value="Unassembled WGS sequence"/>
</dbReference>
<keyword evidence="1" id="KW-0808">Transferase</keyword>
<dbReference type="Pfam" id="PF17919">
    <property type="entry name" value="RT_RNaseH_2"/>
    <property type="match status" value="1"/>
</dbReference>
<dbReference type="InterPro" id="IPR041577">
    <property type="entry name" value="RT_RNaseH_2"/>
</dbReference>
<feature type="region of interest" description="Disordered" evidence="6">
    <location>
        <begin position="328"/>
        <end position="376"/>
    </location>
</feature>
<keyword evidence="2" id="KW-0548">Nucleotidyltransferase</keyword>
<dbReference type="CDD" id="cd01647">
    <property type="entry name" value="RT_LTR"/>
    <property type="match status" value="1"/>
</dbReference>
<feature type="region of interest" description="Disordered" evidence="6">
    <location>
        <begin position="57"/>
        <end position="108"/>
    </location>
</feature>
<evidence type="ECO:0000256" key="5">
    <source>
        <dbReference type="ARBA" id="ARBA00023268"/>
    </source>
</evidence>
<dbReference type="PANTHER" id="PTHR37984:SF5">
    <property type="entry name" value="PROTEIN NYNRIN-LIKE"/>
    <property type="match status" value="1"/>
</dbReference>
<sequence>MPPASDVAPQDPATNPEQEAWRRLTTVEARLEHQAGQLTEILNTFHELRLYVEQHATHTVPPDPGPTTVQPADAAQTPAHSDPISAQSFTRGRDRLRPAPPDSFDGEREKGRVFFNSCDLYMSLTPDAFPDEQTRINWVLSYMKGGRAARFAAHTLRYPNSHGGVPRFGAYAEFRAQFIAEFCPRDRKTEGRHHLRDVRLPPGLPLCRRVHRRVLGSRSSWTAALPDSSCTSASVREHGITTRTLSRPIPVKNVDGTANAAGAITEVVDLVLRYNGHSERVVFAVTDLGEQDMILGYTWLKEHNPEIDWAAGTVSMSRCPARCQTCREEVKRRPCPEPELDDIPELYPDPDCEDDPPPEANPETDPVPDSREADTMEEGDRLLATALFGYPAAEEIRASQTTISATPSPDYLHDFEDVFSKAAFDELLERKQWDHAIELEPGSTPSSCKVYPLAPNEQAELDAFLEENLRSGRIRPSKSPMASPVFFIKKKDGSLCLVQDYRALNAITVKNRYPLPLISELINNLRGARYFTKLDVRWGYNNVRIKEGDEWKAAFRTNRGLFEPLVMFFGLTNSPATFQTMMNDIFRNLIAQGVVCVYLDDILIYTKTLEEHRRITRIVLDCLREHRLFLKPEKCEFERTEIEYLGLIISHGTASMDPVKVAGVAEWPVPKNKKEVQSFLGFTNFYRRFIRDFSHHARPLFDLTAKDVAWTWGSGQQDAFDSLKRAITSKPVLIFPNDDRPFRVEADSSDFATGAVLSQQSPEDEKWHPVAFYSKSLNAVERNYEIHDKEMLAIIRALEEWRHFLEGARHKVEVYTDHKNLQYFLTAKKLNRRQARMGKPDALLRRPDHGDGSTDNADIVLLKPEFFTVRALQGLIAAGEEDKILRDIR</sequence>
<keyword evidence="4" id="KW-0378">Hydrolase</keyword>
<evidence type="ECO:0000256" key="3">
    <source>
        <dbReference type="ARBA" id="ARBA00022722"/>
    </source>
</evidence>
<dbReference type="Gene3D" id="3.30.70.270">
    <property type="match status" value="2"/>
</dbReference>
<feature type="domain" description="Reverse transcriptase" evidence="7">
    <location>
        <begin position="469"/>
        <end position="649"/>
    </location>
</feature>
<evidence type="ECO:0000259" key="7">
    <source>
        <dbReference type="PROSITE" id="PS50878"/>
    </source>
</evidence>
<gene>
    <name evidence="8" type="ORF">LshimejAT787_0207990</name>
</gene>
<accession>A0A9P3PGX0</accession>
<keyword evidence="5" id="KW-0511">Multifunctional enzyme</keyword>
<dbReference type="InterPro" id="IPR043128">
    <property type="entry name" value="Rev_trsase/Diguanyl_cyclase"/>
</dbReference>
<comment type="caution">
    <text evidence="8">The sequence shown here is derived from an EMBL/GenBank/DDBJ whole genome shotgun (WGS) entry which is preliminary data.</text>
</comment>
<dbReference type="SUPFAM" id="SSF56672">
    <property type="entry name" value="DNA/RNA polymerases"/>
    <property type="match status" value="1"/>
</dbReference>
<dbReference type="PANTHER" id="PTHR37984">
    <property type="entry name" value="PROTEIN CBG26694"/>
    <property type="match status" value="1"/>
</dbReference>